<name>A0ABP0XZ03_9ROSI</name>
<reference evidence="3 4" key="1">
    <citation type="submission" date="2024-03" db="EMBL/GenBank/DDBJ databases">
        <authorList>
            <person name="Gkanogiannis A."/>
            <person name="Becerra Lopez-Lavalle L."/>
        </authorList>
    </citation>
    <scope>NUCLEOTIDE SEQUENCE [LARGE SCALE GENOMIC DNA]</scope>
</reference>
<sequence>MFSSSWKVIPYSLDGPIHQIAITTTNIIQHNYIFISHTLPFPSPAAHFCWKFTECLSLLPSLQLFSRVLGFFIFNSPSTLSFRALSASSVRFWPLGLLNFVDFMHAIKGGWTGRPLALAKNNEPEGRKTRIRRSKEERKAMVEVFIKKYQESNKGSFPSLNLTHKEVGGSFYTVREIVRDIIQENRVLGPGKLLLEEHSIDHSLEENPLHSIAIEPSSPLTLSSKEVHFPVNYNQYINEEAIFVSDERCTATSLQGSQNGPIVNGSLVDASDKDSDDFIKSELPVNEHKKVEEVVKEESRMPINHVTPLATDVVVETFPLDSVSWSVNGSDVRSEILISTSASEKQVSQTIELESDVGLFNIKASGCVVEKEEENFAGPLSETKSDLVEVAQIVETSNGSTVKEGIIYEVGGSELEVCSDTPISVTSEQGQKSSEMKAPNASPSTIENLNKTFSNGFDQASKIKEATEMEKKVDAGQTGGSQKESIPTLNRINLESWEGMSKNSSKPENNPLLEILKAFITAFVKFWSE</sequence>
<dbReference type="PANTHER" id="PTHR34568">
    <property type="entry name" value="RRM DOMAIN-CONTAINING PROTEIN"/>
    <property type="match status" value="1"/>
</dbReference>
<evidence type="ECO:0000313" key="4">
    <source>
        <dbReference type="Proteomes" id="UP001642487"/>
    </source>
</evidence>
<evidence type="ECO:0000256" key="1">
    <source>
        <dbReference type="SAM" id="MobiDB-lite"/>
    </source>
</evidence>
<dbReference type="InterPro" id="IPR058941">
    <property type="entry name" value="HTH_AT3G52170-like"/>
</dbReference>
<evidence type="ECO:0000259" key="2">
    <source>
        <dbReference type="Pfam" id="PF25896"/>
    </source>
</evidence>
<dbReference type="EMBL" id="OZ021745">
    <property type="protein sequence ID" value="CAK9313393.1"/>
    <property type="molecule type" value="Genomic_DNA"/>
</dbReference>
<keyword evidence="4" id="KW-1185">Reference proteome</keyword>
<evidence type="ECO:0000313" key="3">
    <source>
        <dbReference type="EMBL" id="CAK9313393.1"/>
    </source>
</evidence>
<protein>
    <recommendedName>
        <fullName evidence="2">AT3G52170-like helix-turn-helix domain-containing protein</fullName>
    </recommendedName>
</protein>
<accession>A0ABP0XZ03</accession>
<proteinExistence type="predicted"/>
<feature type="domain" description="AT3G52170-like helix-turn-helix" evidence="2">
    <location>
        <begin position="134"/>
        <end position="182"/>
    </location>
</feature>
<dbReference type="Proteomes" id="UP001642487">
    <property type="component" value="Chromosome 11"/>
</dbReference>
<feature type="region of interest" description="Disordered" evidence="1">
    <location>
        <begin position="426"/>
        <end position="445"/>
    </location>
</feature>
<dbReference type="PANTHER" id="PTHR34568:SF1">
    <property type="entry name" value="DNA BINDING PROTEIN"/>
    <property type="match status" value="1"/>
</dbReference>
<organism evidence="3 4">
    <name type="scientific">Citrullus colocynthis</name>
    <name type="common">colocynth</name>
    <dbReference type="NCBI Taxonomy" id="252529"/>
    <lineage>
        <taxon>Eukaryota</taxon>
        <taxon>Viridiplantae</taxon>
        <taxon>Streptophyta</taxon>
        <taxon>Embryophyta</taxon>
        <taxon>Tracheophyta</taxon>
        <taxon>Spermatophyta</taxon>
        <taxon>Magnoliopsida</taxon>
        <taxon>eudicotyledons</taxon>
        <taxon>Gunneridae</taxon>
        <taxon>Pentapetalae</taxon>
        <taxon>rosids</taxon>
        <taxon>fabids</taxon>
        <taxon>Cucurbitales</taxon>
        <taxon>Cucurbitaceae</taxon>
        <taxon>Benincaseae</taxon>
        <taxon>Citrullus</taxon>
    </lineage>
</organism>
<dbReference type="InterPro" id="IPR058942">
    <property type="entry name" value="AT3G52170-like"/>
</dbReference>
<dbReference type="Pfam" id="PF25896">
    <property type="entry name" value="HTH_AT3G52170"/>
    <property type="match status" value="1"/>
</dbReference>
<gene>
    <name evidence="3" type="ORF">CITCOLO1_LOCUS5107</name>
</gene>